<dbReference type="InterPro" id="IPR036282">
    <property type="entry name" value="Glutathione-S-Trfase_C_sf"/>
</dbReference>
<dbReference type="STRING" id="670386.D3BB48"/>
<dbReference type="GO" id="GO:0006749">
    <property type="term" value="P:glutathione metabolic process"/>
    <property type="evidence" value="ECO:0007669"/>
    <property type="project" value="TreeGrafter"/>
</dbReference>
<dbReference type="PANTHER" id="PTHR11571">
    <property type="entry name" value="GLUTATHIONE S-TRANSFERASE"/>
    <property type="match status" value="1"/>
</dbReference>
<dbReference type="Gene3D" id="3.40.30.10">
    <property type="entry name" value="Glutaredoxin"/>
    <property type="match status" value="1"/>
</dbReference>
<keyword evidence="4" id="KW-1185">Reference proteome</keyword>
<dbReference type="InterPro" id="IPR010987">
    <property type="entry name" value="Glutathione-S-Trfase_C-like"/>
</dbReference>
<evidence type="ECO:0008006" key="5">
    <source>
        <dbReference type="Google" id="ProtNLM"/>
    </source>
</evidence>
<dbReference type="PANTHER" id="PTHR11571:SF150">
    <property type="entry name" value="GLUTATHIONE S-TRANSFERASE"/>
    <property type="match status" value="1"/>
</dbReference>
<dbReference type="CDD" id="cd03039">
    <property type="entry name" value="GST_N_Sigma_like"/>
    <property type="match status" value="1"/>
</dbReference>
<dbReference type="SFLD" id="SFLDG00363">
    <property type="entry name" value="AMPS_(cytGST):_Alpha-__Mu-__Pi"/>
    <property type="match status" value="1"/>
</dbReference>
<dbReference type="OMA" id="LDLMMMI"/>
<dbReference type="SUPFAM" id="SSF47616">
    <property type="entry name" value="GST C-terminal domain-like"/>
    <property type="match status" value="1"/>
</dbReference>
<reference evidence="3 4" key="1">
    <citation type="journal article" date="2011" name="Genome Res.">
        <title>Phylogeny-wide analysis of social amoeba genomes highlights ancient origins for complex intercellular communication.</title>
        <authorList>
            <person name="Heidel A.J."/>
            <person name="Lawal H.M."/>
            <person name="Felder M."/>
            <person name="Schilde C."/>
            <person name="Helps N.R."/>
            <person name="Tunggal B."/>
            <person name="Rivero F."/>
            <person name="John U."/>
            <person name="Schleicher M."/>
            <person name="Eichinger L."/>
            <person name="Platzer M."/>
            <person name="Noegel A.A."/>
            <person name="Schaap P."/>
            <person name="Gloeckner G."/>
        </authorList>
    </citation>
    <scope>NUCLEOTIDE SEQUENCE [LARGE SCALE GENOMIC DNA]</scope>
    <source>
        <strain evidence="4">ATCC 26659 / Pp 5 / PN500</strain>
    </source>
</reference>
<dbReference type="FunCoup" id="D3BB48">
    <property type="interactions" value="74"/>
</dbReference>
<dbReference type="RefSeq" id="XP_020433902.1">
    <property type="nucleotide sequence ID" value="XM_020576653.1"/>
</dbReference>
<dbReference type="InterPro" id="IPR036249">
    <property type="entry name" value="Thioredoxin-like_sf"/>
</dbReference>
<accession>D3BB48</accession>
<evidence type="ECO:0000313" key="3">
    <source>
        <dbReference type="EMBL" id="EFA81785.1"/>
    </source>
</evidence>
<protein>
    <recommendedName>
        <fullName evidence="5">Glutathione S-transferase</fullName>
    </recommendedName>
</protein>
<dbReference type="EMBL" id="ADBJ01000025">
    <property type="protein sequence ID" value="EFA81785.1"/>
    <property type="molecule type" value="Genomic_DNA"/>
</dbReference>
<dbReference type="SUPFAM" id="SSF52833">
    <property type="entry name" value="Thioredoxin-like"/>
    <property type="match status" value="1"/>
</dbReference>
<dbReference type="InterPro" id="IPR004045">
    <property type="entry name" value="Glutathione_S-Trfase_N"/>
</dbReference>
<evidence type="ECO:0000259" key="2">
    <source>
        <dbReference type="PROSITE" id="PS50405"/>
    </source>
</evidence>
<dbReference type="PROSITE" id="PS50404">
    <property type="entry name" value="GST_NTER"/>
    <property type="match status" value="1"/>
</dbReference>
<dbReference type="InterPro" id="IPR004046">
    <property type="entry name" value="GST_C"/>
</dbReference>
<dbReference type="InParanoid" id="D3BB48"/>
<dbReference type="Pfam" id="PF02798">
    <property type="entry name" value="GST_N"/>
    <property type="match status" value="1"/>
</dbReference>
<dbReference type="Pfam" id="PF14497">
    <property type="entry name" value="GST_C_3"/>
    <property type="match status" value="1"/>
</dbReference>
<dbReference type="Gene3D" id="1.20.1050.10">
    <property type="match status" value="1"/>
</dbReference>
<comment type="caution">
    <text evidence="3">The sequence shown here is derived from an EMBL/GenBank/DDBJ whole genome shotgun (WGS) entry which is preliminary data.</text>
</comment>
<dbReference type="GO" id="GO:0004364">
    <property type="term" value="F:glutathione transferase activity"/>
    <property type="evidence" value="ECO:0007669"/>
    <property type="project" value="TreeGrafter"/>
</dbReference>
<dbReference type="InterPro" id="IPR040079">
    <property type="entry name" value="Glutathione_S-Trfase"/>
</dbReference>
<organism evidence="3 4">
    <name type="scientific">Heterostelium pallidum (strain ATCC 26659 / Pp 5 / PN500)</name>
    <name type="common">Cellular slime mold</name>
    <name type="synonym">Polysphondylium pallidum</name>
    <dbReference type="NCBI Taxonomy" id="670386"/>
    <lineage>
        <taxon>Eukaryota</taxon>
        <taxon>Amoebozoa</taxon>
        <taxon>Evosea</taxon>
        <taxon>Eumycetozoa</taxon>
        <taxon>Dictyostelia</taxon>
        <taxon>Acytosteliales</taxon>
        <taxon>Acytosteliaceae</taxon>
        <taxon>Heterostelium</taxon>
    </lineage>
</organism>
<gene>
    <name evidence="3" type="ORF">PPL_05780</name>
</gene>
<evidence type="ECO:0000313" key="4">
    <source>
        <dbReference type="Proteomes" id="UP000001396"/>
    </source>
</evidence>
<feature type="domain" description="GST N-terminal" evidence="1">
    <location>
        <begin position="7"/>
        <end position="85"/>
    </location>
</feature>
<name>D3BB48_HETP5</name>
<dbReference type="AlphaFoldDB" id="D3BB48"/>
<dbReference type="GeneID" id="31361264"/>
<dbReference type="SFLD" id="SFLDS00019">
    <property type="entry name" value="Glutathione_Transferase_(cytos"/>
    <property type="match status" value="1"/>
</dbReference>
<dbReference type="SFLD" id="SFLDG01205">
    <property type="entry name" value="AMPS.1"/>
    <property type="match status" value="1"/>
</dbReference>
<dbReference type="PROSITE" id="PS50405">
    <property type="entry name" value="GST_CTER"/>
    <property type="match status" value="1"/>
</dbReference>
<sequence length="204" mass="23924">MDTVESGKPNLYYFNTRGRAETIRLILAYVDIEYNDIRIDYPMNDTIRKTFTFGQVPYYEDSVVGGLSQSIAIEHYLANRYNLSGKSLKERALIESYAHATRDVVNPYYLVKFDDAAIRRYQTDVAPNYLLKFERLLSKKTTIYIVSDEITWADLSIFNLIDFFHQQKMSKAIEPFPNLNLFYQQISSIPSISQYLQSREKTRF</sequence>
<evidence type="ECO:0000259" key="1">
    <source>
        <dbReference type="PROSITE" id="PS50404"/>
    </source>
</evidence>
<proteinExistence type="predicted"/>
<dbReference type="Proteomes" id="UP000001396">
    <property type="component" value="Unassembled WGS sequence"/>
</dbReference>
<dbReference type="InterPro" id="IPR050213">
    <property type="entry name" value="GST_superfamily"/>
</dbReference>
<feature type="domain" description="GST C-terminal" evidence="2">
    <location>
        <begin position="87"/>
        <end position="204"/>
    </location>
</feature>